<dbReference type="SMART" id="SM00487">
    <property type="entry name" value="DEXDc"/>
    <property type="match status" value="1"/>
</dbReference>
<dbReference type="InterPro" id="IPR014001">
    <property type="entry name" value="Helicase_ATP-bd"/>
</dbReference>
<dbReference type="CDD" id="cd17923">
    <property type="entry name" value="DEXHc_Hrq1-like"/>
    <property type="match status" value="1"/>
</dbReference>
<dbReference type="FunFam" id="3.40.50.300:FF:001137">
    <property type="entry name" value="DEAD/DEAH box helicase"/>
    <property type="match status" value="1"/>
</dbReference>
<gene>
    <name evidence="5" type="ORF">CJ203_04415</name>
</gene>
<dbReference type="PANTHER" id="PTHR47957:SF3">
    <property type="entry name" value="ATP-DEPENDENT HELICASE HRQ1"/>
    <property type="match status" value="1"/>
</dbReference>
<keyword evidence="1" id="KW-0547">Nucleotide-binding</keyword>
<dbReference type="InterPro" id="IPR022307">
    <property type="entry name" value="Helicase_put_actinobac"/>
</dbReference>
<dbReference type="SUPFAM" id="SSF52540">
    <property type="entry name" value="P-loop containing nucleoside triphosphate hydrolases"/>
    <property type="match status" value="1"/>
</dbReference>
<dbReference type="AlphaFoldDB" id="A0A2N6T5X7"/>
<keyword evidence="6" id="KW-1185">Reference proteome</keyword>
<dbReference type="GO" id="GO:0036297">
    <property type="term" value="P:interstrand cross-link repair"/>
    <property type="evidence" value="ECO:0007669"/>
    <property type="project" value="TreeGrafter"/>
</dbReference>
<dbReference type="EMBL" id="PNHG01000005">
    <property type="protein sequence ID" value="PMC64707.1"/>
    <property type="molecule type" value="Genomic_DNA"/>
</dbReference>
<dbReference type="InterPro" id="IPR027417">
    <property type="entry name" value="P-loop_NTPase"/>
</dbReference>
<dbReference type="Pfam" id="PF00270">
    <property type="entry name" value="DEAD"/>
    <property type="match status" value="1"/>
</dbReference>
<feature type="domain" description="Helicase ATP-binding" evidence="3">
    <location>
        <begin position="96"/>
        <end position="283"/>
    </location>
</feature>
<dbReference type="Pfam" id="PF09369">
    <property type="entry name" value="MZB"/>
    <property type="match status" value="1"/>
</dbReference>
<comment type="caution">
    <text evidence="5">The sequence shown here is derived from an EMBL/GenBank/DDBJ whole genome shotgun (WGS) entry which is preliminary data.</text>
</comment>
<reference evidence="5 6" key="1">
    <citation type="submission" date="2017-09" db="EMBL/GenBank/DDBJ databases">
        <title>Bacterial strain isolated from the female urinary microbiota.</title>
        <authorList>
            <person name="Thomas-White K."/>
            <person name="Kumar N."/>
            <person name="Forster S."/>
            <person name="Putonti C."/>
            <person name="Lawley T."/>
            <person name="Wolfe A.J."/>
        </authorList>
    </citation>
    <scope>NUCLEOTIDE SEQUENCE [LARGE SCALE GENOMIC DNA]</scope>
    <source>
        <strain evidence="5 6">UMB0792</strain>
    </source>
</reference>
<dbReference type="GO" id="GO:0005524">
    <property type="term" value="F:ATP binding"/>
    <property type="evidence" value="ECO:0007669"/>
    <property type="project" value="UniProtKB-KW"/>
</dbReference>
<evidence type="ECO:0000256" key="1">
    <source>
        <dbReference type="ARBA" id="ARBA00022741"/>
    </source>
</evidence>
<dbReference type="PROSITE" id="PS51194">
    <property type="entry name" value="HELICASE_CTER"/>
    <property type="match status" value="1"/>
</dbReference>
<dbReference type="Pfam" id="PF00271">
    <property type="entry name" value="Helicase_C"/>
    <property type="match status" value="1"/>
</dbReference>
<proteinExistence type="predicted"/>
<evidence type="ECO:0000313" key="6">
    <source>
        <dbReference type="Proteomes" id="UP000235836"/>
    </source>
</evidence>
<dbReference type="GO" id="GO:0003676">
    <property type="term" value="F:nucleic acid binding"/>
    <property type="evidence" value="ECO:0007669"/>
    <property type="project" value="InterPro"/>
</dbReference>
<name>A0A2N6T5X7_9CORY</name>
<dbReference type="Gene3D" id="3.40.50.300">
    <property type="entry name" value="P-loop containing nucleotide triphosphate hydrolases"/>
    <property type="match status" value="2"/>
</dbReference>
<organism evidence="5 6">
    <name type="scientific">Corynebacterium tuscaniense</name>
    <dbReference type="NCBI Taxonomy" id="302449"/>
    <lineage>
        <taxon>Bacteria</taxon>
        <taxon>Bacillati</taxon>
        <taxon>Actinomycetota</taxon>
        <taxon>Actinomycetes</taxon>
        <taxon>Mycobacteriales</taxon>
        <taxon>Corynebacteriaceae</taxon>
        <taxon>Corynebacterium</taxon>
    </lineage>
</organism>
<accession>A0A2N6T5X7</accession>
<dbReference type="CDD" id="cd18797">
    <property type="entry name" value="SF2_C_Hrq"/>
    <property type="match status" value="1"/>
</dbReference>
<dbReference type="NCBIfam" id="TIGR03817">
    <property type="entry name" value="DECH_helic"/>
    <property type="match status" value="1"/>
</dbReference>
<keyword evidence="5" id="KW-0347">Helicase</keyword>
<evidence type="ECO:0000313" key="5">
    <source>
        <dbReference type="EMBL" id="PMC64707.1"/>
    </source>
</evidence>
<keyword evidence="2" id="KW-0067">ATP-binding</keyword>
<evidence type="ECO:0000256" key="2">
    <source>
        <dbReference type="ARBA" id="ARBA00022840"/>
    </source>
</evidence>
<dbReference type="InterPro" id="IPR011545">
    <property type="entry name" value="DEAD/DEAH_box_helicase_dom"/>
</dbReference>
<dbReference type="Proteomes" id="UP000235836">
    <property type="component" value="Unassembled WGS sequence"/>
</dbReference>
<sequence>MIYAFTSENVNIFTHFCVFPSAFSGGAAVTVPGSFASELIDSISRTLPAGTLTHVRTLPAQPARTVPWPSWADEELRRLWEESGVQALYTHQAQCAQLAWERTNVVVATGTSSGKSLGYQLPVLTTLATDPTACAMYLTPTKALGSDQLLAVSSLIKDHPVLGNGTKTAANPAPYDGDTPTEARSTIRETTRFVFTNPDMLHAGILSSHPKWVRLLRNLKYVIVDECHTYRGVFGANVALVLRRLDRLARAYGAEPVFILASATAADPAAHARNLTGRSVVAVTEDGAPTGEKTFALWEPGFIEGAEGENGAPVRHSATTEAAAMMAELVAAGARTLTFVRSRRAAETVAMRAAETVAMRAAEDLVAKGRADFASRIASYRAGYLAEDRRALEKALDSGDLLGMATTNALELGIDVGGLDAVVMAGFPGTVASFRQQAGRSGRRGQSSLVVMVARDEPMDTYLVHHPEALLDKPVENSVFNPQNPFILRGHVYCAAVERPLTEEDVAAFGADDVVAELTFAGFLRRRPRGWFAVPQLTGDITPETAHGLVSLRGGTGEEVMIVDATDGRLLGTIDSGRAAAQVHNGAVYIHQGEYFIIDELDLDNYVALAHPEMPDYSTMARSTTDIAVIGEPHARVNPSPGLWVANVDVKVTDHVTGYVVRLSDGTVSEHIPLDLPEQTLVTRAVAYTIDPVVLDEIGISPGDVPGALHAAEHAAIGLLPLLATCDRWDIGGVSTALHPDTMQPTVFVYDGHPGGAGFADEGYARFHEWIKATYEAVKSCRCASGCPSCVQSPKCGNGNQPLDKAGALKLLGALVTMTAGLSARIAPPRL</sequence>
<dbReference type="Pfam" id="PF22982">
    <property type="entry name" value="WHD_HRQ1"/>
    <property type="match status" value="1"/>
</dbReference>
<evidence type="ECO:0000259" key="4">
    <source>
        <dbReference type="PROSITE" id="PS51194"/>
    </source>
</evidence>
<dbReference type="PROSITE" id="PS51192">
    <property type="entry name" value="HELICASE_ATP_BIND_1"/>
    <property type="match status" value="1"/>
</dbReference>
<dbReference type="InterPro" id="IPR001650">
    <property type="entry name" value="Helicase_C-like"/>
</dbReference>
<dbReference type="InterPro" id="IPR018973">
    <property type="entry name" value="MZB"/>
</dbReference>
<dbReference type="InterPro" id="IPR055227">
    <property type="entry name" value="HRQ1_WHD"/>
</dbReference>
<keyword evidence="5" id="KW-0378">Hydrolase</keyword>
<protein>
    <submittedName>
        <fullName evidence="5">DEAD/DEAH box helicase</fullName>
    </submittedName>
</protein>
<dbReference type="GO" id="GO:0006289">
    <property type="term" value="P:nucleotide-excision repair"/>
    <property type="evidence" value="ECO:0007669"/>
    <property type="project" value="TreeGrafter"/>
</dbReference>
<dbReference type="SMART" id="SM00490">
    <property type="entry name" value="HELICc"/>
    <property type="match status" value="1"/>
</dbReference>
<evidence type="ECO:0000259" key="3">
    <source>
        <dbReference type="PROSITE" id="PS51192"/>
    </source>
</evidence>
<dbReference type="GO" id="GO:0043138">
    <property type="term" value="F:3'-5' DNA helicase activity"/>
    <property type="evidence" value="ECO:0007669"/>
    <property type="project" value="TreeGrafter"/>
</dbReference>
<dbReference type="PANTHER" id="PTHR47957">
    <property type="entry name" value="ATP-DEPENDENT HELICASE HRQ1"/>
    <property type="match status" value="1"/>
</dbReference>
<feature type="domain" description="Helicase C-terminal" evidence="4">
    <location>
        <begin position="324"/>
        <end position="486"/>
    </location>
</feature>